<dbReference type="Gene3D" id="1.10.8.1310">
    <property type="match status" value="1"/>
</dbReference>
<evidence type="ECO:0000256" key="1">
    <source>
        <dbReference type="ARBA" id="ARBA00022468"/>
    </source>
</evidence>
<dbReference type="Pfam" id="PF00566">
    <property type="entry name" value="RabGAP-TBC"/>
    <property type="match status" value="1"/>
</dbReference>
<dbReference type="GeneID" id="5543415"/>
<keyword evidence="5" id="KW-1185">Reference proteome</keyword>
<dbReference type="Gene3D" id="1.10.472.80">
    <property type="entry name" value="Ypt/Rab-GAP domain of gyp1p, domain 3"/>
    <property type="match status" value="1"/>
</dbReference>
<dbReference type="HOGENOM" id="CLU_039465_3_0_1"/>
<dbReference type="GO" id="GO:0006888">
    <property type="term" value="P:endoplasmic reticulum to Golgi vesicle-mediated transport"/>
    <property type="evidence" value="ECO:0007669"/>
    <property type="project" value="TreeGrafter"/>
</dbReference>
<gene>
    <name evidence="4" type="ORF">Kpol_1011p20</name>
</gene>
<dbReference type="InParanoid" id="A7TQX5"/>
<name>A7TQX5_VANPO</name>
<reference evidence="4 5" key="1">
    <citation type="journal article" date="2007" name="Proc. Natl. Acad. Sci. U.S.A.">
        <title>Independent sorting-out of thousands of duplicated gene pairs in two yeast species descended from a whole-genome duplication.</title>
        <authorList>
            <person name="Scannell D.R."/>
            <person name="Frank A.C."/>
            <person name="Conant G.C."/>
            <person name="Byrne K.P."/>
            <person name="Woolfit M."/>
            <person name="Wolfe K.H."/>
        </authorList>
    </citation>
    <scope>NUCLEOTIDE SEQUENCE [LARGE SCALE GENOMIC DNA]</scope>
    <source>
        <strain evidence="5">ATCC 22028 / DSM 70294 / BCRC 21397 / CBS 2163 / NBRC 10782 / NRRL Y-8283 / UCD 57-17</strain>
    </source>
</reference>
<dbReference type="SMART" id="SM00164">
    <property type="entry name" value="TBC"/>
    <property type="match status" value="1"/>
</dbReference>
<dbReference type="GO" id="GO:0005789">
    <property type="term" value="C:endoplasmic reticulum membrane"/>
    <property type="evidence" value="ECO:0007669"/>
    <property type="project" value="TreeGrafter"/>
</dbReference>
<dbReference type="EMBL" id="DS480465">
    <property type="protein sequence ID" value="EDO15348.1"/>
    <property type="molecule type" value="Genomic_DNA"/>
</dbReference>
<protein>
    <recommendedName>
        <fullName evidence="3">Rab-GAP TBC domain-containing protein</fullName>
    </recommendedName>
</protein>
<dbReference type="InterPro" id="IPR035969">
    <property type="entry name" value="Rab-GAP_TBC_sf"/>
</dbReference>
<dbReference type="PANTHER" id="PTHR20913:SF7">
    <property type="entry name" value="RE60063P"/>
    <property type="match status" value="1"/>
</dbReference>
<dbReference type="InterPro" id="IPR045913">
    <property type="entry name" value="TBC20/Gyp8-like"/>
</dbReference>
<dbReference type="PANTHER" id="PTHR20913">
    <property type="entry name" value="TBC1 DOMAIN FAMILY MEMBER 20/GTPASE"/>
    <property type="match status" value="1"/>
</dbReference>
<evidence type="ECO:0000313" key="4">
    <source>
        <dbReference type="EMBL" id="EDO15348.1"/>
    </source>
</evidence>
<dbReference type="AlphaFoldDB" id="A7TQX5"/>
<accession>A7TQX5</accession>
<dbReference type="OMA" id="YLRDFMM"/>
<sequence length="496" mass="57259">MPISSFSSEELSYEKVSLEETSGEVLLKERVIDYALNKSNIPLISQLGRSQHGFVNNLTRRKAWSSLLESQLQLSSSKTCEVADSKTINNNDYNDDSDDDNDNVVHEDENQVQLDVKRSFVSVRDVHVRDLLRQVLERVIISVLRKYPQLRYYQGFHDVVSVFVLVYLGDEILASGTDENLILKYDEEISLKKSVEIFTLLYLRDFMMDSLEFPIDQLNIILKIIKKKDIKFYNKLSLGQIEPFFAISSILTIFSHELSPIMDNTYNETLFGIFDLIISTQSMNVPLLIYSNILLGVKDQLLENFEMDIIHFDNKVDLVHAIIQKVILQSIDNDRMWKETMINTRKMNYDKSLISLNKSMLNKYSVLITTASGDAYYNHCYTEKEVMEILRKEIQLNEKRNIEKAQLKMKKSTNSPELGLINKTSMTLAVSLLIGAFAVIISLQRDNSYSTLFKNTGDSLNNIYEYYTVKLVNRSTYVWKQPLESILTYLKSNTTS</sequence>
<keyword evidence="1" id="KW-0343">GTPase activation</keyword>
<dbReference type="GO" id="GO:0005777">
    <property type="term" value="C:peroxisome"/>
    <property type="evidence" value="ECO:0007669"/>
    <property type="project" value="EnsemblFungi"/>
</dbReference>
<evidence type="ECO:0000259" key="3">
    <source>
        <dbReference type="PROSITE" id="PS50086"/>
    </source>
</evidence>
<dbReference type="PhylomeDB" id="A7TQX5"/>
<organism evidence="5">
    <name type="scientific">Vanderwaltozyma polyspora (strain ATCC 22028 / DSM 70294 / BCRC 21397 / CBS 2163 / NBRC 10782 / NRRL Y-8283 / UCD 57-17)</name>
    <name type="common">Kluyveromyces polysporus</name>
    <dbReference type="NCBI Taxonomy" id="436907"/>
    <lineage>
        <taxon>Eukaryota</taxon>
        <taxon>Fungi</taxon>
        <taxon>Dikarya</taxon>
        <taxon>Ascomycota</taxon>
        <taxon>Saccharomycotina</taxon>
        <taxon>Saccharomycetes</taxon>
        <taxon>Saccharomycetales</taxon>
        <taxon>Saccharomycetaceae</taxon>
        <taxon>Vanderwaltozyma</taxon>
    </lineage>
</organism>
<dbReference type="FunCoup" id="A7TQX5">
    <property type="interactions" value="80"/>
</dbReference>
<evidence type="ECO:0000256" key="2">
    <source>
        <dbReference type="SAM" id="MobiDB-lite"/>
    </source>
</evidence>
<dbReference type="GO" id="GO:0005096">
    <property type="term" value="F:GTPase activator activity"/>
    <property type="evidence" value="ECO:0007669"/>
    <property type="project" value="UniProtKB-KW"/>
</dbReference>
<dbReference type="eggNOG" id="KOG2595">
    <property type="taxonomic scope" value="Eukaryota"/>
</dbReference>
<dbReference type="STRING" id="436907.A7TQX5"/>
<feature type="compositionally biased region" description="Acidic residues" evidence="2">
    <location>
        <begin position="93"/>
        <end position="102"/>
    </location>
</feature>
<dbReference type="Proteomes" id="UP000000267">
    <property type="component" value="Unassembled WGS sequence"/>
</dbReference>
<proteinExistence type="predicted"/>
<dbReference type="KEGG" id="vpo:Kpol_1011p20"/>
<dbReference type="OrthoDB" id="206700at2759"/>
<dbReference type="SUPFAM" id="SSF47923">
    <property type="entry name" value="Ypt/Rab-GAP domain of gyp1p"/>
    <property type="match status" value="2"/>
</dbReference>
<feature type="domain" description="Rab-GAP TBC" evidence="3">
    <location>
        <begin position="54"/>
        <end position="281"/>
    </location>
</feature>
<dbReference type="RefSeq" id="XP_001643206.1">
    <property type="nucleotide sequence ID" value="XM_001643156.1"/>
</dbReference>
<evidence type="ECO:0000313" key="5">
    <source>
        <dbReference type="Proteomes" id="UP000000267"/>
    </source>
</evidence>
<feature type="region of interest" description="Disordered" evidence="2">
    <location>
        <begin position="85"/>
        <end position="104"/>
    </location>
</feature>
<dbReference type="PROSITE" id="PS50086">
    <property type="entry name" value="TBC_RABGAP"/>
    <property type="match status" value="1"/>
</dbReference>
<dbReference type="InterPro" id="IPR000195">
    <property type="entry name" value="Rab-GAP-TBC_dom"/>
</dbReference>